<sequence length="166" mass="17671">MILGPSGCRNGAEDASPVFIPLTHSIAPDNDGGGGQGVTKNSGQGMEGEKVYWRGAEGQEGAREVRMRMAGDDNGKHIFLAIKGMGSDFAKEDEKHGKKPARLAQGATSLPHPRTTITGDDDARRRLHLPSITCHCCHYATSPLYEFDLAHCNSRGAELGLLMAAA</sequence>
<feature type="region of interest" description="Disordered" evidence="1">
    <location>
        <begin position="26"/>
        <end position="46"/>
    </location>
</feature>
<evidence type="ECO:0000313" key="3">
    <source>
        <dbReference type="Proteomes" id="UP001175211"/>
    </source>
</evidence>
<organism evidence="2 3">
    <name type="scientific">Armillaria tabescens</name>
    <name type="common">Ringless honey mushroom</name>
    <name type="synonym">Agaricus tabescens</name>
    <dbReference type="NCBI Taxonomy" id="1929756"/>
    <lineage>
        <taxon>Eukaryota</taxon>
        <taxon>Fungi</taxon>
        <taxon>Dikarya</taxon>
        <taxon>Basidiomycota</taxon>
        <taxon>Agaricomycotina</taxon>
        <taxon>Agaricomycetes</taxon>
        <taxon>Agaricomycetidae</taxon>
        <taxon>Agaricales</taxon>
        <taxon>Marasmiineae</taxon>
        <taxon>Physalacriaceae</taxon>
        <taxon>Desarmillaria</taxon>
    </lineage>
</organism>
<comment type="caution">
    <text evidence="2">The sequence shown here is derived from an EMBL/GenBank/DDBJ whole genome shotgun (WGS) entry which is preliminary data.</text>
</comment>
<dbReference type="GeneID" id="85354204"/>
<accession>A0AA39J2G7</accession>
<dbReference type="Proteomes" id="UP001175211">
    <property type="component" value="Unassembled WGS sequence"/>
</dbReference>
<proteinExistence type="predicted"/>
<gene>
    <name evidence="2" type="ORF">EV420DRAFT_1488807</name>
</gene>
<evidence type="ECO:0000313" key="2">
    <source>
        <dbReference type="EMBL" id="KAK0434052.1"/>
    </source>
</evidence>
<dbReference type="EMBL" id="JAUEPS010000199">
    <property type="protein sequence ID" value="KAK0434052.1"/>
    <property type="molecule type" value="Genomic_DNA"/>
</dbReference>
<evidence type="ECO:0000256" key="1">
    <source>
        <dbReference type="SAM" id="MobiDB-lite"/>
    </source>
</evidence>
<reference evidence="2" key="1">
    <citation type="submission" date="2023-06" db="EMBL/GenBank/DDBJ databases">
        <authorList>
            <consortium name="Lawrence Berkeley National Laboratory"/>
            <person name="Ahrendt S."/>
            <person name="Sahu N."/>
            <person name="Indic B."/>
            <person name="Wong-Bajracharya J."/>
            <person name="Merenyi Z."/>
            <person name="Ke H.-M."/>
            <person name="Monk M."/>
            <person name="Kocsube S."/>
            <person name="Drula E."/>
            <person name="Lipzen A."/>
            <person name="Balint B."/>
            <person name="Henrissat B."/>
            <person name="Andreopoulos B."/>
            <person name="Martin F.M."/>
            <person name="Harder C.B."/>
            <person name="Rigling D."/>
            <person name="Ford K.L."/>
            <person name="Foster G.D."/>
            <person name="Pangilinan J."/>
            <person name="Papanicolaou A."/>
            <person name="Barry K."/>
            <person name="LaButti K."/>
            <person name="Viragh M."/>
            <person name="Koriabine M."/>
            <person name="Yan M."/>
            <person name="Riley R."/>
            <person name="Champramary S."/>
            <person name="Plett K.L."/>
            <person name="Tsai I.J."/>
            <person name="Slot J."/>
            <person name="Sipos G."/>
            <person name="Plett J."/>
            <person name="Nagy L.G."/>
            <person name="Grigoriev I.V."/>
        </authorList>
    </citation>
    <scope>NUCLEOTIDE SEQUENCE</scope>
    <source>
        <strain evidence="2">CCBAS 213</strain>
    </source>
</reference>
<name>A0AA39J2G7_ARMTA</name>
<protein>
    <submittedName>
        <fullName evidence="2">Uncharacterized protein</fullName>
    </submittedName>
</protein>
<feature type="region of interest" description="Disordered" evidence="1">
    <location>
        <begin position="90"/>
        <end position="119"/>
    </location>
</feature>
<dbReference type="AlphaFoldDB" id="A0AA39J2G7"/>
<keyword evidence="3" id="KW-1185">Reference proteome</keyword>
<dbReference type="RefSeq" id="XP_060321638.1">
    <property type="nucleotide sequence ID" value="XM_060470656.1"/>
</dbReference>